<name>A0A8S5LWT9_9CAUD</name>
<dbReference type="InterPro" id="IPR010982">
    <property type="entry name" value="Lambda_DNA-bd_dom_sf"/>
</dbReference>
<reference evidence="1" key="1">
    <citation type="journal article" date="2021" name="Proc. Natl. Acad. Sci. U.S.A.">
        <title>A Catalog of Tens of Thousands of Viruses from Human Metagenomes Reveals Hidden Associations with Chronic Diseases.</title>
        <authorList>
            <person name="Tisza M.J."/>
            <person name="Buck C.B."/>
        </authorList>
    </citation>
    <scope>NUCLEOTIDE SEQUENCE</scope>
    <source>
        <strain evidence="1">Ct3pR10</strain>
    </source>
</reference>
<dbReference type="EMBL" id="BK014759">
    <property type="protein sequence ID" value="DAD74378.1"/>
    <property type="molecule type" value="Genomic_DNA"/>
</dbReference>
<dbReference type="Pfam" id="PF13412">
    <property type="entry name" value="HTH_24"/>
    <property type="match status" value="1"/>
</dbReference>
<accession>A0A8S5LWT9</accession>
<protein>
    <submittedName>
        <fullName evidence="1">Regulatory protein-modification, helix-turn-helix, transcriptional regulato, DNA</fullName>
    </submittedName>
</protein>
<organism evidence="1">
    <name type="scientific">Siphoviridae sp. ct3pR10</name>
    <dbReference type="NCBI Taxonomy" id="2826284"/>
    <lineage>
        <taxon>Viruses</taxon>
        <taxon>Duplodnaviria</taxon>
        <taxon>Heunggongvirae</taxon>
        <taxon>Uroviricota</taxon>
        <taxon>Caudoviricetes</taxon>
    </lineage>
</organism>
<dbReference type="GO" id="GO:0003677">
    <property type="term" value="F:DNA binding"/>
    <property type="evidence" value="ECO:0007669"/>
    <property type="project" value="InterPro"/>
</dbReference>
<dbReference type="Gene3D" id="1.10.260.40">
    <property type="entry name" value="lambda repressor-like DNA-binding domains"/>
    <property type="match status" value="1"/>
</dbReference>
<sequence length="85" mass="9634">MLIPEVNDMTSKEIVSKIMKDQGVTNAELAAKLDLTQATLWDRLNPKKTNNMTVKKLGEMLKMLDYKVVVVPRKSRIPEGGYEVE</sequence>
<evidence type="ECO:0000313" key="1">
    <source>
        <dbReference type="EMBL" id="DAD74378.1"/>
    </source>
</evidence>
<proteinExistence type="predicted"/>
<dbReference type="SUPFAM" id="SSF47413">
    <property type="entry name" value="lambda repressor-like DNA-binding domains"/>
    <property type="match status" value="1"/>
</dbReference>